<dbReference type="Proteomes" id="UP001321542">
    <property type="component" value="Chromosome"/>
</dbReference>
<evidence type="ECO:0000313" key="2">
    <source>
        <dbReference type="Proteomes" id="UP001321542"/>
    </source>
</evidence>
<protein>
    <submittedName>
        <fullName evidence="1">Uncharacterized protein</fullName>
    </submittedName>
</protein>
<accession>A0ABN5VP14</accession>
<dbReference type="EMBL" id="AP018448">
    <property type="protein sequence ID" value="BBC35040.1"/>
    <property type="molecule type" value="Genomic_DNA"/>
</dbReference>
<reference evidence="1 2" key="2">
    <citation type="journal article" date="2023" name="ChemBioChem">
        <title>Acyltransferase Domain Exchange between Two Independent Type I Polyketide Synthases in the Same Producer Strain of Macrolide Antibiotics.</title>
        <authorList>
            <person name="Kudo F."/>
            <person name="Kishikawa K."/>
            <person name="Tsuboi K."/>
            <person name="Kido T."/>
            <person name="Usui T."/>
            <person name="Hashimoto J."/>
            <person name="Shin-Ya K."/>
            <person name="Miyanaga A."/>
            <person name="Eguchi T."/>
        </authorList>
    </citation>
    <scope>NUCLEOTIDE SEQUENCE [LARGE SCALE GENOMIC DNA]</scope>
    <source>
        <strain evidence="1 2">A-8890</strain>
    </source>
</reference>
<gene>
    <name evidence="1" type="ORF">SGFS_063340</name>
</gene>
<keyword evidence="2" id="KW-1185">Reference proteome</keyword>
<evidence type="ECO:0000313" key="1">
    <source>
        <dbReference type="EMBL" id="BBC35040.1"/>
    </source>
</evidence>
<reference evidence="1 2" key="1">
    <citation type="journal article" date="2010" name="ChemBioChem">
        <title>Cloning and characterization of the biosynthetic gene cluster of 16-membered macrolide antibiotic FD-891: involvement of a dual functional cytochrome P450 monooxygenase catalyzing epoxidation and hydroxylation.</title>
        <authorList>
            <person name="Kudo F."/>
            <person name="Motegi A."/>
            <person name="Mizoue K."/>
            <person name="Eguchi T."/>
        </authorList>
    </citation>
    <scope>NUCLEOTIDE SEQUENCE [LARGE SCALE GENOMIC DNA]</scope>
    <source>
        <strain evidence="1 2">A-8890</strain>
    </source>
</reference>
<name>A0ABN5VP14_9ACTN</name>
<proteinExistence type="predicted"/>
<sequence length="123" mass="12984">MGPAIQGVDEVEEAGAQRREGVFHAWRYFAVGRPGDQAVLLELSQSEGEHALGDPGDGVSELGVAQRPVVQRADHGQAPLVAEAVEGLPDEVRALDRDLGAPAGKMGGSLLGCCRFQRAHSFQ</sequence>
<organism evidence="1 2">
    <name type="scientific">Streptomyces graminofaciens</name>
    <dbReference type="NCBI Taxonomy" id="68212"/>
    <lineage>
        <taxon>Bacteria</taxon>
        <taxon>Bacillati</taxon>
        <taxon>Actinomycetota</taxon>
        <taxon>Actinomycetes</taxon>
        <taxon>Kitasatosporales</taxon>
        <taxon>Streptomycetaceae</taxon>
        <taxon>Streptomyces</taxon>
    </lineage>
</organism>